<dbReference type="PANTHER" id="PTHR30087:SF1">
    <property type="entry name" value="HYPOTHETICAL CYTOSOLIC PROTEIN"/>
    <property type="match status" value="1"/>
</dbReference>
<sequence>MEQILISACLCGFAVRYDGSAKYWKNTHLLRWHAEGRLVICCPEIAAGLPVPRLPAEIQADGAHLLESDGNDVTAMYQLAAQRALQTALAHRCRFALLTDGSPSCGSQKVYDGSFQQRRINGSGFTARLLRENGINVYAEHEAELLATRLKVEEHQAWQAIHNKVSQFIQ</sequence>
<accession>A0A0U5L1S9</accession>
<dbReference type="OrthoDB" id="495783at2"/>
<protein>
    <submittedName>
        <fullName evidence="1">Uncharacterized protein</fullName>
    </submittedName>
</protein>
<name>A0A0U5L1S9_9GAMM</name>
<dbReference type="PANTHER" id="PTHR30087">
    <property type="entry name" value="INNER MEMBRANE PROTEIN"/>
    <property type="match status" value="1"/>
</dbReference>
<gene>
    <name evidence="1" type="ORF">EM595_0900</name>
</gene>
<dbReference type="STRING" id="1619313.EM595_0900"/>
<dbReference type="Pfam" id="PF04463">
    <property type="entry name" value="2-thiour_desulf"/>
    <property type="match status" value="1"/>
</dbReference>
<dbReference type="Proteomes" id="UP000059419">
    <property type="component" value="Chromosome 1"/>
</dbReference>
<proteinExistence type="predicted"/>
<keyword evidence="2" id="KW-1185">Reference proteome</keyword>
<dbReference type="EMBL" id="LN907827">
    <property type="protein sequence ID" value="CUU23136.1"/>
    <property type="molecule type" value="Genomic_DNA"/>
</dbReference>
<reference evidence="2" key="1">
    <citation type="submission" date="2015-11" db="EMBL/GenBank/DDBJ databases">
        <authorList>
            <person name="Blom J."/>
        </authorList>
    </citation>
    <scope>NUCLEOTIDE SEQUENCE [LARGE SCALE GENOMIC DNA]</scope>
</reference>
<dbReference type="RefSeq" id="WP_067428259.1">
    <property type="nucleotide sequence ID" value="NZ_LN907827.1"/>
</dbReference>
<dbReference type="PATRIC" id="fig|1619313.3.peg.940"/>
<dbReference type="AlphaFoldDB" id="A0A0U5L1S9"/>
<evidence type="ECO:0000313" key="1">
    <source>
        <dbReference type="EMBL" id="CUU23136.1"/>
    </source>
</evidence>
<dbReference type="KEGG" id="ege:EM595_0900"/>
<evidence type="ECO:0000313" key="2">
    <source>
        <dbReference type="Proteomes" id="UP000059419"/>
    </source>
</evidence>
<dbReference type="InterPro" id="IPR007553">
    <property type="entry name" value="2-thiour_desulf"/>
</dbReference>
<organism evidence="1 2">
    <name type="scientific">Duffyella gerundensis</name>
    <dbReference type="NCBI Taxonomy" id="1619313"/>
    <lineage>
        <taxon>Bacteria</taxon>
        <taxon>Pseudomonadati</taxon>
        <taxon>Pseudomonadota</taxon>
        <taxon>Gammaproteobacteria</taxon>
        <taxon>Enterobacterales</taxon>
        <taxon>Erwiniaceae</taxon>
        <taxon>Duffyella</taxon>
    </lineage>
</organism>